<evidence type="ECO:0000313" key="1">
    <source>
        <dbReference type="EMBL" id="OOP55892.1"/>
    </source>
</evidence>
<dbReference type="Proteomes" id="UP000189681">
    <property type="component" value="Unassembled WGS sequence"/>
</dbReference>
<sequence length="136" mass="15784">METHDIHNLTTYNTYQAYYNKNPSIKTATTAGKDIAISEIQKEQPFNNIGTRDSQAQHIKLPIHDILPLLETEITMAVEKDLNIVVTTVKNKDTDKVIRQIPDKEIIERLKYFKKYTKYLISQEEKDQAANNTKNF</sequence>
<organism evidence="1 2">
    <name type="scientific">Candidatus Brocadia carolinensis</name>
    <dbReference type="NCBI Taxonomy" id="1004156"/>
    <lineage>
        <taxon>Bacteria</taxon>
        <taxon>Pseudomonadati</taxon>
        <taxon>Planctomycetota</taxon>
        <taxon>Candidatus Brocadiia</taxon>
        <taxon>Candidatus Brocadiales</taxon>
        <taxon>Candidatus Brocadiaceae</taxon>
        <taxon>Candidatus Brocadia</taxon>
    </lineage>
</organism>
<comment type="caution">
    <text evidence="1">The sequence shown here is derived from an EMBL/GenBank/DDBJ whole genome shotgun (WGS) entry which is preliminary data.</text>
</comment>
<dbReference type="Gene3D" id="3.30.160.170">
    <property type="entry name" value="FlaG-like"/>
    <property type="match status" value="1"/>
</dbReference>
<dbReference type="AlphaFoldDB" id="A0A1V4ARZ8"/>
<dbReference type="InterPro" id="IPR005186">
    <property type="entry name" value="FlaG"/>
</dbReference>
<accession>A0A1V4ARZ8</accession>
<dbReference type="EMBL" id="AYTS01000108">
    <property type="protein sequence ID" value="OOP55892.1"/>
    <property type="molecule type" value="Genomic_DNA"/>
</dbReference>
<name>A0A1V4ARZ8_9BACT</name>
<dbReference type="SUPFAM" id="SSF160214">
    <property type="entry name" value="FlaG-like"/>
    <property type="match status" value="1"/>
</dbReference>
<dbReference type="Pfam" id="PF03646">
    <property type="entry name" value="FlaG"/>
    <property type="match status" value="1"/>
</dbReference>
<reference evidence="1 2" key="1">
    <citation type="journal article" date="2017" name="Water Res.">
        <title>Discovery and metagenomic analysis of an anammox bacterial enrichment related to Candidatus "Brocadia caroliniensis" in a full-scale glycerol-fed nitritation-denitritation separate centrate treatment process.</title>
        <authorList>
            <person name="Park H."/>
            <person name="Brotto A.C."/>
            <person name="van Loosdrecht M.C."/>
            <person name="Chandran K."/>
        </authorList>
    </citation>
    <scope>NUCLEOTIDE SEQUENCE [LARGE SCALE GENOMIC DNA]</scope>
    <source>
        <strain evidence="1">26THWARD</strain>
    </source>
</reference>
<evidence type="ECO:0000313" key="2">
    <source>
        <dbReference type="Proteomes" id="UP000189681"/>
    </source>
</evidence>
<protein>
    <recommendedName>
        <fullName evidence="3">Flagellar protein FlaG</fullName>
    </recommendedName>
</protein>
<evidence type="ECO:0008006" key="3">
    <source>
        <dbReference type="Google" id="ProtNLM"/>
    </source>
</evidence>
<dbReference type="InterPro" id="IPR035924">
    <property type="entry name" value="FlaG-like_sf"/>
</dbReference>
<gene>
    <name evidence="1" type="ORF">AYP45_12030</name>
</gene>
<proteinExistence type="predicted"/>